<name>A0A392RCB4_9FABA</name>
<dbReference type="Proteomes" id="UP000265520">
    <property type="component" value="Unassembled WGS sequence"/>
</dbReference>
<evidence type="ECO:0000313" key="1">
    <source>
        <dbReference type="EMBL" id="MCI34278.1"/>
    </source>
</evidence>
<comment type="caution">
    <text evidence="1">The sequence shown here is derived from an EMBL/GenBank/DDBJ whole genome shotgun (WGS) entry which is preliminary data.</text>
</comment>
<proteinExistence type="predicted"/>
<protein>
    <submittedName>
        <fullName evidence="1">Uncharacterized protein</fullName>
    </submittedName>
</protein>
<reference evidence="1 2" key="1">
    <citation type="journal article" date="2018" name="Front. Plant Sci.">
        <title>Red Clover (Trifolium pratense) and Zigzag Clover (T. medium) - A Picture of Genomic Similarities and Differences.</title>
        <authorList>
            <person name="Dluhosova J."/>
            <person name="Istvanek J."/>
            <person name="Nedelnik J."/>
            <person name="Repkova J."/>
        </authorList>
    </citation>
    <scope>NUCLEOTIDE SEQUENCE [LARGE SCALE GENOMIC DNA]</scope>
    <source>
        <strain evidence="2">cv. 10/8</strain>
        <tissue evidence="1">Leaf</tissue>
    </source>
</reference>
<evidence type="ECO:0000313" key="2">
    <source>
        <dbReference type="Proteomes" id="UP000265520"/>
    </source>
</evidence>
<dbReference type="AlphaFoldDB" id="A0A392RCB4"/>
<accession>A0A392RCB4</accession>
<feature type="non-terminal residue" evidence="1">
    <location>
        <position position="91"/>
    </location>
</feature>
<keyword evidence="2" id="KW-1185">Reference proteome</keyword>
<dbReference type="EMBL" id="LXQA010212244">
    <property type="protein sequence ID" value="MCI34278.1"/>
    <property type="molecule type" value="Genomic_DNA"/>
</dbReference>
<organism evidence="1 2">
    <name type="scientific">Trifolium medium</name>
    <dbReference type="NCBI Taxonomy" id="97028"/>
    <lineage>
        <taxon>Eukaryota</taxon>
        <taxon>Viridiplantae</taxon>
        <taxon>Streptophyta</taxon>
        <taxon>Embryophyta</taxon>
        <taxon>Tracheophyta</taxon>
        <taxon>Spermatophyta</taxon>
        <taxon>Magnoliopsida</taxon>
        <taxon>eudicotyledons</taxon>
        <taxon>Gunneridae</taxon>
        <taxon>Pentapetalae</taxon>
        <taxon>rosids</taxon>
        <taxon>fabids</taxon>
        <taxon>Fabales</taxon>
        <taxon>Fabaceae</taxon>
        <taxon>Papilionoideae</taxon>
        <taxon>50 kb inversion clade</taxon>
        <taxon>NPAAA clade</taxon>
        <taxon>Hologalegina</taxon>
        <taxon>IRL clade</taxon>
        <taxon>Trifolieae</taxon>
        <taxon>Trifolium</taxon>
    </lineage>
</organism>
<sequence length="91" mass="11023">MKHELGPQYGKNFGMKFAKKWMQKGSNRKQKGSNRWNNMLHNFLSLNGKRLWHRWRRRGRDRNKVRMIIQDSILNLNNIPVLHKVMPVKDI</sequence>